<comment type="caution">
    <text evidence="2">The sequence shown here is derived from an EMBL/GenBank/DDBJ whole genome shotgun (WGS) entry which is preliminary data.</text>
</comment>
<keyword evidence="3" id="KW-1185">Reference proteome</keyword>
<feature type="transmembrane region" description="Helical" evidence="1">
    <location>
        <begin position="46"/>
        <end position="65"/>
    </location>
</feature>
<accession>A0A6N6M9W9</accession>
<protein>
    <submittedName>
        <fullName evidence="2">Uncharacterized protein</fullName>
    </submittedName>
</protein>
<reference evidence="2 3" key="1">
    <citation type="submission" date="2019-09" db="EMBL/GenBank/DDBJ databases">
        <title>Genomes of Cryomorphaceae.</title>
        <authorList>
            <person name="Bowman J.P."/>
        </authorList>
    </citation>
    <scope>NUCLEOTIDE SEQUENCE [LARGE SCALE GENOMIC DNA]</scope>
    <source>
        <strain evidence="2 3">KCTC 52047</strain>
    </source>
</reference>
<organism evidence="2 3">
    <name type="scientific">Salibacter halophilus</name>
    <dbReference type="NCBI Taxonomy" id="1803916"/>
    <lineage>
        <taxon>Bacteria</taxon>
        <taxon>Pseudomonadati</taxon>
        <taxon>Bacteroidota</taxon>
        <taxon>Flavobacteriia</taxon>
        <taxon>Flavobacteriales</taxon>
        <taxon>Salibacteraceae</taxon>
        <taxon>Salibacter</taxon>
    </lineage>
</organism>
<proteinExistence type="predicted"/>
<dbReference type="AlphaFoldDB" id="A0A6N6M9W9"/>
<evidence type="ECO:0000313" key="3">
    <source>
        <dbReference type="Proteomes" id="UP000435357"/>
    </source>
</evidence>
<dbReference type="EMBL" id="WACR01000003">
    <property type="protein sequence ID" value="KAB1065056.1"/>
    <property type="molecule type" value="Genomic_DNA"/>
</dbReference>
<gene>
    <name evidence="2" type="ORF">F3059_03650</name>
</gene>
<name>A0A6N6M9W9_9FLAO</name>
<dbReference type="RefSeq" id="WP_151166609.1">
    <property type="nucleotide sequence ID" value="NZ_WACR01000003.1"/>
</dbReference>
<dbReference type="Proteomes" id="UP000435357">
    <property type="component" value="Unassembled WGS sequence"/>
</dbReference>
<keyword evidence="1" id="KW-0472">Membrane</keyword>
<keyword evidence="1" id="KW-1133">Transmembrane helix</keyword>
<sequence length="222" mass="25437">MQHPFYQKTKKEQRNVQLKVGLLALTIIIIFFVIGFVTNLYLLPALLFPIVITIIAPFLDVPAMVDKGKLTYQSLLLLTEKGQNGVIKLHGGTLLDYLYVIDSNWNAQQRKQFIIKEFLSGLINLIDEQKEKKDLDIKIKGTSYILNERTAKKLGFKVVKKDFLQQVILIFNYFNLLVTNSVGKGRLSFPRIKQIITIEADISTLLAKEDEIRALKNKIEND</sequence>
<evidence type="ECO:0000256" key="1">
    <source>
        <dbReference type="SAM" id="Phobius"/>
    </source>
</evidence>
<keyword evidence="1" id="KW-0812">Transmembrane</keyword>
<evidence type="ECO:0000313" key="2">
    <source>
        <dbReference type="EMBL" id="KAB1065056.1"/>
    </source>
</evidence>
<dbReference type="OrthoDB" id="981982at2"/>
<feature type="transmembrane region" description="Helical" evidence="1">
    <location>
        <begin position="20"/>
        <end position="40"/>
    </location>
</feature>